<comment type="caution">
    <text evidence="1">The sequence shown here is derived from an EMBL/GenBank/DDBJ whole genome shotgun (WGS) entry which is preliminary data.</text>
</comment>
<reference evidence="1 2" key="1">
    <citation type="submission" date="2018-10" db="EMBL/GenBank/DDBJ databases">
        <title>Isolation of pseudouridimycin from Streptomyces albus DSM 40763.</title>
        <authorList>
            <person name="Rosenqvist P."/>
            <person name="Metsae-Ketelae M."/>
            <person name="Virta P."/>
        </authorList>
    </citation>
    <scope>NUCLEOTIDE SEQUENCE [LARGE SCALE GENOMIC DNA]</scope>
    <source>
        <strain evidence="1 2">DSM 40763</strain>
    </source>
</reference>
<accession>A0A6C1C1L7</accession>
<dbReference type="PROSITE" id="PS50943">
    <property type="entry name" value="HTH_CROC1"/>
    <property type="match status" value="1"/>
</dbReference>
<dbReference type="Pfam" id="PF13560">
    <property type="entry name" value="HTH_31"/>
    <property type="match status" value="1"/>
</dbReference>
<evidence type="ECO:0000313" key="2">
    <source>
        <dbReference type="Proteomes" id="UP000298111"/>
    </source>
</evidence>
<protein>
    <submittedName>
        <fullName evidence="1">XRE family transcriptional regulator</fullName>
    </submittedName>
</protein>
<dbReference type="Pfam" id="PF19054">
    <property type="entry name" value="DUF5753"/>
    <property type="match status" value="1"/>
</dbReference>
<dbReference type="AlphaFoldDB" id="A0A6C1C1L7"/>
<name>A0A6C1C1L7_9ACTN</name>
<dbReference type="Proteomes" id="UP000298111">
    <property type="component" value="Unassembled WGS sequence"/>
</dbReference>
<sequence length="282" mass="31333">MPLSPSSSVQEARQAIARRLREARLDAGLTGRALAERCGWHPAKTSRLEHARAAPSDEDIRSWCAACDAPELIPDLLAASRSADSMYVEWKRLHRSGMRRAQEDLVPLFERTRHFRVYCSTVVPGLVQTPEYATALLATISDFQGTPDDSAEAAQARVERSRVIREGRHRFAILVEEDVLYRNHGGPDVMAGQLGYLLSVMALPSVSLGVIPRGTPRRMWTIEAFHLFDEHRVQIELLTAKVTITQPSEVQTYAKAFGRLTKMAVHGAEARQRIVAALDSVG</sequence>
<proteinExistence type="predicted"/>
<dbReference type="InterPro" id="IPR043917">
    <property type="entry name" value="DUF5753"/>
</dbReference>
<dbReference type="GO" id="GO:0003677">
    <property type="term" value="F:DNA binding"/>
    <property type="evidence" value="ECO:0007669"/>
    <property type="project" value="InterPro"/>
</dbReference>
<dbReference type="EMBL" id="RCIY01000002">
    <property type="protein sequence ID" value="TGG89435.1"/>
    <property type="molecule type" value="Genomic_DNA"/>
</dbReference>
<gene>
    <name evidence="1" type="ORF">D8771_00535</name>
</gene>
<dbReference type="SMART" id="SM00530">
    <property type="entry name" value="HTH_XRE"/>
    <property type="match status" value="1"/>
</dbReference>
<dbReference type="SUPFAM" id="SSF47413">
    <property type="entry name" value="lambda repressor-like DNA-binding domains"/>
    <property type="match status" value="1"/>
</dbReference>
<dbReference type="CDD" id="cd00093">
    <property type="entry name" value="HTH_XRE"/>
    <property type="match status" value="1"/>
</dbReference>
<organism evidence="1 2">
    <name type="scientific">Streptomyces albus</name>
    <dbReference type="NCBI Taxonomy" id="1888"/>
    <lineage>
        <taxon>Bacteria</taxon>
        <taxon>Bacillati</taxon>
        <taxon>Actinomycetota</taxon>
        <taxon>Actinomycetes</taxon>
        <taxon>Kitasatosporales</taxon>
        <taxon>Streptomycetaceae</taxon>
        <taxon>Streptomyces</taxon>
    </lineage>
</organism>
<dbReference type="Gene3D" id="1.10.260.40">
    <property type="entry name" value="lambda repressor-like DNA-binding domains"/>
    <property type="match status" value="1"/>
</dbReference>
<dbReference type="InterPro" id="IPR001387">
    <property type="entry name" value="Cro/C1-type_HTH"/>
</dbReference>
<evidence type="ECO:0000313" key="1">
    <source>
        <dbReference type="EMBL" id="TGG89435.1"/>
    </source>
</evidence>
<dbReference type="InterPro" id="IPR010982">
    <property type="entry name" value="Lambda_DNA-bd_dom_sf"/>
</dbReference>